<dbReference type="SUPFAM" id="SSF56176">
    <property type="entry name" value="FAD-binding/transporter-associated domain-like"/>
    <property type="match status" value="1"/>
</dbReference>
<dbReference type="InterPro" id="IPR050416">
    <property type="entry name" value="FAD-linked_Oxidoreductase"/>
</dbReference>
<dbReference type="OMA" id="IFSYHTL"/>
<reference evidence="7" key="1">
    <citation type="journal article" date="2015" name="BMC Genomics">
        <title>Genomic and transcriptomic analysis of the endophytic fungus Pestalotiopsis fici reveals its lifestyle and high potential for synthesis of natural products.</title>
        <authorList>
            <person name="Wang X."/>
            <person name="Zhang X."/>
            <person name="Liu L."/>
            <person name="Xiang M."/>
            <person name="Wang W."/>
            <person name="Sun X."/>
            <person name="Che Y."/>
            <person name="Guo L."/>
            <person name="Liu G."/>
            <person name="Guo L."/>
            <person name="Wang C."/>
            <person name="Yin W.B."/>
            <person name="Stadler M."/>
            <person name="Zhang X."/>
            <person name="Liu X."/>
        </authorList>
    </citation>
    <scope>NUCLEOTIDE SEQUENCE [LARGE SCALE GENOMIC DNA]</scope>
    <source>
        <strain evidence="7">W106-1 / CGMCC3.15140</strain>
    </source>
</reference>
<dbReference type="InterPro" id="IPR016167">
    <property type="entry name" value="FAD-bd_PCMH_sub1"/>
</dbReference>
<dbReference type="OrthoDB" id="407275at2759"/>
<dbReference type="GO" id="GO:0016491">
    <property type="term" value="F:oxidoreductase activity"/>
    <property type="evidence" value="ECO:0007669"/>
    <property type="project" value="UniProtKB-KW"/>
</dbReference>
<dbReference type="RefSeq" id="XP_007836301.1">
    <property type="nucleotide sequence ID" value="XM_007838110.1"/>
</dbReference>
<dbReference type="InterPro" id="IPR016166">
    <property type="entry name" value="FAD-bd_PCMH"/>
</dbReference>
<keyword evidence="7" id="KW-1185">Reference proteome</keyword>
<dbReference type="PANTHER" id="PTHR42973">
    <property type="entry name" value="BINDING OXIDOREDUCTASE, PUTATIVE (AFU_ORTHOLOGUE AFUA_1G17690)-RELATED"/>
    <property type="match status" value="1"/>
</dbReference>
<dbReference type="GeneID" id="19274542"/>
<keyword evidence="2" id="KW-0285">Flavoprotein</keyword>
<evidence type="ECO:0000313" key="6">
    <source>
        <dbReference type="EMBL" id="ETS79676.1"/>
    </source>
</evidence>
<dbReference type="PANTHER" id="PTHR42973:SF7">
    <property type="entry name" value="FAD-BINDING PCMH-TYPE DOMAIN-CONTAINING PROTEIN"/>
    <property type="match status" value="1"/>
</dbReference>
<comment type="similarity">
    <text evidence="1">Belongs to the oxygen-dependent FAD-linked oxidoreductase family.</text>
</comment>
<dbReference type="Proteomes" id="UP000030651">
    <property type="component" value="Unassembled WGS sequence"/>
</dbReference>
<name>W3X3F8_PESFW</name>
<protein>
    <recommendedName>
        <fullName evidence="5">FAD-binding PCMH-type domain-containing protein</fullName>
    </recommendedName>
</protein>
<evidence type="ECO:0000256" key="3">
    <source>
        <dbReference type="ARBA" id="ARBA00022827"/>
    </source>
</evidence>
<keyword evidence="4" id="KW-0560">Oxidoreductase</keyword>
<evidence type="ECO:0000256" key="1">
    <source>
        <dbReference type="ARBA" id="ARBA00005466"/>
    </source>
</evidence>
<dbReference type="PROSITE" id="PS51387">
    <property type="entry name" value="FAD_PCMH"/>
    <property type="match status" value="1"/>
</dbReference>
<proteinExistence type="inferred from homology"/>
<evidence type="ECO:0000256" key="4">
    <source>
        <dbReference type="ARBA" id="ARBA00023002"/>
    </source>
</evidence>
<dbReference type="KEGG" id="pfy:PFICI_09529"/>
<dbReference type="InterPro" id="IPR006094">
    <property type="entry name" value="Oxid_FAD_bind_N"/>
</dbReference>
<evidence type="ECO:0000259" key="5">
    <source>
        <dbReference type="PROSITE" id="PS51387"/>
    </source>
</evidence>
<organism evidence="6 7">
    <name type="scientific">Pestalotiopsis fici (strain W106-1 / CGMCC3.15140)</name>
    <dbReference type="NCBI Taxonomy" id="1229662"/>
    <lineage>
        <taxon>Eukaryota</taxon>
        <taxon>Fungi</taxon>
        <taxon>Dikarya</taxon>
        <taxon>Ascomycota</taxon>
        <taxon>Pezizomycotina</taxon>
        <taxon>Sordariomycetes</taxon>
        <taxon>Xylariomycetidae</taxon>
        <taxon>Amphisphaeriales</taxon>
        <taxon>Sporocadaceae</taxon>
        <taxon>Pestalotiopsis</taxon>
    </lineage>
</organism>
<evidence type="ECO:0000256" key="2">
    <source>
        <dbReference type="ARBA" id="ARBA00022630"/>
    </source>
</evidence>
<dbReference type="EMBL" id="KI912114">
    <property type="protein sequence ID" value="ETS79676.1"/>
    <property type="molecule type" value="Genomic_DNA"/>
</dbReference>
<dbReference type="Pfam" id="PF01565">
    <property type="entry name" value="FAD_binding_4"/>
    <property type="match status" value="1"/>
</dbReference>
<dbReference type="Gene3D" id="3.40.462.20">
    <property type="match status" value="1"/>
</dbReference>
<dbReference type="AlphaFoldDB" id="W3X3F8"/>
<sequence length="461" mass="50536">MAPGTSQVAAQLKEQLHHEHPDLILTTPEDERFDDARACFIVRSARPFAVARPQTAQHVQALIKFCIDHDVDFCIRGGGHDCAGRTQVPGALMIDMRGIDYVRVDDSRATARIGGGVLLGDLTKALGEQGLVTPCGTIATVGYTGWATLGGYGPFSSLYGMGVDQIVGAKLVNGTGTLVNANDEILRGIRGGGGIFGAIVELTIKVYPLQKGQILFSLIVYESSDLEDTVLSYTQGYEQIKANAELPAALSLQPMIVELPELGKAFALLAVWGRDDHEEGRRWFDKIAGLSHCLMNSPEPISLHKFVKNNEENLVTWLSYGRTYTTSVKRWTPQTAKVMAKYGKLIPGGGTAISVHTLRSPKPSKESVFGSRVDHLMVEIIAVSPDQMYEEKAAAWALAMQKELKETDPENMLEGSYISLLSDEETDLRKVYGEYYDVLLGLKRKFDPQNVFKHTIPNLPV</sequence>
<dbReference type="InterPro" id="IPR016169">
    <property type="entry name" value="FAD-bd_PCMH_sub2"/>
</dbReference>
<feature type="domain" description="FAD-binding PCMH-type" evidence="5">
    <location>
        <begin position="43"/>
        <end position="209"/>
    </location>
</feature>
<accession>W3X3F8</accession>
<dbReference type="eggNOG" id="ENOG502SJVQ">
    <property type="taxonomic scope" value="Eukaryota"/>
</dbReference>
<gene>
    <name evidence="6" type="ORF">PFICI_09529</name>
</gene>
<dbReference type="STRING" id="1229662.W3X3F8"/>
<evidence type="ECO:0000313" key="7">
    <source>
        <dbReference type="Proteomes" id="UP000030651"/>
    </source>
</evidence>
<dbReference type="Gene3D" id="3.30.465.10">
    <property type="match status" value="1"/>
</dbReference>
<dbReference type="Gene3D" id="3.30.43.10">
    <property type="entry name" value="Uridine Diphospho-n-acetylenolpyruvylglucosamine Reductase, domain 2"/>
    <property type="match status" value="1"/>
</dbReference>
<dbReference type="InterPro" id="IPR036318">
    <property type="entry name" value="FAD-bd_PCMH-like_sf"/>
</dbReference>
<dbReference type="GO" id="GO:0071949">
    <property type="term" value="F:FAD binding"/>
    <property type="evidence" value="ECO:0007669"/>
    <property type="project" value="InterPro"/>
</dbReference>
<dbReference type="InParanoid" id="W3X3F8"/>
<dbReference type="HOGENOM" id="CLU_018354_10_0_1"/>
<keyword evidence="3" id="KW-0274">FAD</keyword>